<dbReference type="EMBL" id="CAFBLP010000036">
    <property type="protein sequence ID" value="CAB4881279.1"/>
    <property type="molecule type" value="Genomic_DNA"/>
</dbReference>
<organism evidence="1">
    <name type="scientific">freshwater metagenome</name>
    <dbReference type="NCBI Taxonomy" id="449393"/>
    <lineage>
        <taxon>unclassified sequences</taxon>
        <taxon>metagenomes</taxon>
        <taxon>ecological metagenomes</taxon>
    </lineage>
</organism>
<reference evidence="1" key="1">
    <citation type="submission" date="2020-05" db="EMBL/GenBank/DDBJ databases">
        <authorList>
            <person name="Chiriac C."/>
            <person name="Salcher M."/>
            <person name="Ghai R."/>
            <person name="Kavagutti S V."/>
        </authorList>
    </citation>
    <scope>NUCLEOTIDE SEQUENCE</scope>
</reference>
<sequence>MSHGPEWSKRMYASHSAILAKWLVLGGPERQVGIDQL</sequence>
<proteinExistence type="predicted"/>
<accession>A0A6J7EM97</accession>
<name>A0A6J7EM97_9ZZZZ</name>
<dbReference type="AlphaFoldDB" id="A0A6J7EM97"/>
<evidence type="ECO:0000313" key="1">
    <source>
        <dbReference type="EMBL" id="CAB4881279.1"/>
    </source>
</evidence>
<protein>
    <submittedName>
        <fullName evidence="1">Unannotated protein</fullName>
    </submittedName>
</protein>
<gene>
    <name evidence="1" type="ORF">UFOPK3376_01555</name>
</gene>